<name>A0A645HSC2_9ZZZZ</name>
<comment type="caution">
    <text evidence="2">The sequence shown here is derived from an EMBL/GenBank/DDBJ whole genome shotgun (WGS) entry which is preliminary data.</text>
</comment>
<proteinExistence type="predicted"/>
<sequence>MIGAFDDNSVGGRNVDPGFDNGGTHQHVKTLMVEIVHHAFQLALAHLPVADTNTRFRHQFC</sequence>
<organism evidence="2">
    <name type="scientific">bioreactor metagenome</name>
    <dbReference type="NCBI Taxonomy" id="1076179"/>
    <lineage>
        <taxon>unclassified sequences</taxon>
        <taxon>metagenomes</taxon>
        <taxon>ecological metagenomes</taxon>
    </lineage>
</organism>
<accession>A0A645HSC2</accession>
<evidence type="ECO:0000256" key="1">
    <source>
        <dbReference type="SAM" id="MobiDB-lite"/>
    </source>
</evidence>
<feature type="region of interest" description="Disordered" evidence="1">
    <location>
        <begin position="1"/>
        <end position="21"/>
    </location>
</feature>
<dbReference type="EMBL" id="VSSQ01094632">
    <property type="protein sequence ID" value="MPN39044.1"/>
    <property type="molecule type" value="Genomic_DNA"/>
</dbReference>
<dbReference type="AlphaFoldDB" id="A0A645HSC2"/>
<reference evidence="2" key="1">
    <citation type="submission" date="2019-08" db="EMBL/GenBank/DDBJ databases">
        <authorList>
            <person name="Kucharzyk K."/>
            <person name="Murdoch R.W."/>
            <person name="Higgins S."/>
            <person name="Loffler F."/>
        </authorList>
    </citation>
    <scope>NUCLEOTIDE SEQUENCE</scope>
</reference>
<protein>
    <submittedName>
        <fullName evidence="2">Uncharacterized protein</fullName>
    </submittedName>
</protein>
<gene>
    <name evidence="2" type="ORF">SDC9_186570</name>
</gene>
<evidence type="ECO:0000313" key="2">
    <source>
        <dbReference type="EMBL" id="MPN39044.1"/>
    </source>
</evidence>